<dbReference type="PANTHER" id="PTHR32063:SF76">
    <property type="entry name" value="EFFLUX PUMP MEMBRANE TRANSPORTER"/>
    <property type="match status" value="1"/>
</dbReference>
<keyword evidence="6 9" id="KW-0812">Transmembrane</keyword>
<feature type="transmembrane region" description="Helical" evidence="9">
    <location>
        <begin position="345"/>
        <end position="364"/>
    </location>
</feature>
<evidence type="ECO:0000256" key="1">
    <source>
        <dbReference type="ARBA" id="ARBA00004429"/>
    </source>
</evidence>
<evidence type="ECO:0000256" key="9">
    <source>
        <dbReference type="RuleBase" id="RU364070"/>
    </source>
</evidence>
<evidence type="ECO:0000256" key="4">
    <source>
        <dbReference type="ARBA" id="ARBA00022475"/>
    </source>
</evidence>
<dbReference type="EMBL" id="JRKN01000036">
    <property type="protein sequence ID" value="KGJ02527.1"/>
    <property type="molecule type" value="Genomic_DNA"/>
</dbReference>
<dbReference type="Proteomes" id="UP000029846">
    <property type="component" value="Unassembled WGS sequence"/>
</dbReference>
<dbReference type="GO" id="GO:0042910">
    <property type="term" value="F:xenobiotic transmembrane transporter activity"/>
    <property type="evidence" value="ECO:0007669"/>
    <property type="project" value="TreeGrafter"/>
</dbReference>
<dbReference type="Gene3D" id="3.30.70.1440">
    <property type="entry name" value="Multidrug efflux transporter AcrB pore domain"/>
    <property type="match status" value="1"/>
</dbReference>
<keyword evidence="7 9" id="KW-1133">Transmembrane helix</keyword>
<protein>
    <recommendedName>
        <fullName evidence="9">Efflux pump membrane transporter</fullName>
    </recommendedName>
</protein>
<dbReference type="Proteomes" id="UP000182312">
    <property type="component" value="Unassembled WGS sequence"/>
</dbReference>
<dbReference type="FunFam" id="3.30.70.1430:FF:000001">
    <property type="entry name" value="Efflux pump membrane transporter"/>
    <property type="match status" value="1"/>
</dbReference>
<dbReference type="Gene3D" id="3.30.70.1430">
    <property type="entry name" value="Multidrug efflux transporter AcrB pore domain"/>
    <property type="match status" value="2"/>
</dbReference>
<feature type="transmembrane region" description="Helical" evidence="9">
    <location>
        <begin position="971"/>
        <end position="992"/>
    </location>
</feature>
<evidence type="ECO:0000256" key="3">
    <source>
        <dbReference type="ARBA" id="ARBA00022448"/>
    </source>
</evidence>
<evidence type="ECO:0000256" key="2">
    <source>
        <dbReference type="ARBA" id="ARBA00010942"/>
    </source>
</evidence>
<feature type="transmembrane region" description="Helical" evidence="9">
    <location>
        <begin position="1004"/>
        <end position="1030"/>
    </location>
</feature>
<feature type="transmembrane region" description="Helical" evidence="9">
    <location>
        <begin position="12"/>
        <end position="33"/>
    </location>
</feature>
<dbReference type="Gene3D" id="3.30.70.1320">
    <property type="entry name" value="Multidrug efflux transporter AcrB pore domain like"/>
    <property type="match status" value="1"/>
</dbReference>
<dbReference type="SUPFAM" id="SSF82714">
    <property type="entry name" value="Multidrug efflux transporter AcrB TolC docking domain, DN and DC subdomains"/>
    <property type="match status" value="2"/>
</dbReference>
<dbReference type="PROSITE" id="PS50156">
    <property type="entry name" value="SSD"/>
    <property type="match status" value="1"/>
</dbReference>
<dbReference type="GO" id="GO:0009636">
    <property type="term" value="P:response to toxic substance"/>
    <property type="evidence" value="ECO:0007669"/>
    <property type="project" value="UniProtKB-ARBA"/>
</dbReference>
<evidence type="ECO:0000259" key="10">
    <source>
        <dbReference type="PROSITE" id="PS50156"/>
    </source>
</evidence>
<keyword evidence="4" id="KW-1003">Cell membrane</keyword>
<evidence type="ECO:0000256" key="7">
    <source>
        <dbReference type="ARBA" id="ARBA00022989"/>
    </source>
</evidence>
<dbReference type="STRING" id="376733.SAMN04487972_13114"/>
<evidence type="ECO:0000256" key="6">
    <source>
        <dbReference type="ARBA" id="ARBA00022692"/>
    </source>
</evidence>
<evidence type="ECO:0000256" key="5">
    <source>
        <dbReference type="ARBA" id="ARBA00022519"/>
    </source>
</evidence>
<accession>A0A099EX79</accession>
<dbReference type="InterPro" id="IPR027463">
    <property type="entry name" value="AcrB_DN_DC_subdom"/>
</dbReference>
<dbReference type="eggNOG" id="COG0841">
    <property type="taxonomic scope" value="Bacteria"/>
</dbReference>
<dbReference type="InterPro" id="IPR000731">
    <property type="entry name" value="SSD"/>
</dbReference>
<dbReference type="GO" id="GO:0005886">
    <property type="term" value="C:plasma membrane"/>
    <property type="evidence" value="ECO:0007669"/>
    <property type="project" value="UniProtKB-SubCell"/>
</dbReference>
<evidence type="ECO:0000313" key="13">
    <source>
        <dbReference type="Proteomes" id="UP000029846"/>
    </source>
</evidence>
<feature type="transmembrane region" description="Helical" evidence="9">
    <location>
        <begin position="539"/>
        <end position="560"/>
    </location>
</feature>
<keyword evidence="8 9" id="KW-0472">Membrane</keyword>
<keyword evidence="5 9" id="KW-0997">Cell inner membrane</keyword>
<dbReference type="PANTHER" id="PTHR32063">
    <property type="match status" value="1"/>
</dbReference>
<keyword evidence="13" id="KW-1185">Reference proteome</keyword>
<feature type="transmembrane region" description="Helical" evidence="9">
    <location>
        <begin position="876"/>
        <end position="894"/>
    </location>
</feature>
<dbReference type="Gene3D" id="1.20.1640.10">
    <property type="entry name" value="Multidrug efflux transporter AcrB transmembrane domain"/>
    <property type="match status" value="2"/>
</dbReference>
<name>A0A099EX79_9RHOB</name>
<feature type="domain" description="SSD" evidence="10">
    <location>
        <begin position="371"/>
        <end position="501"/>
    </location>
</feature>
<evidence type="ECO:0000313" key="14">
    <source>
        <dbReference type="Proteomes" id="UP000182312"/>
    </source>
</evidence>
<dbReference type="NCBIfam" id="NF000282">
    <property type="entry name" value="RND_permease_1"/>
    <property type="match status" value="1"/>
</dbReference>
<dbReference type="NCBIfam" id="TIGR00915">
    <property type="entry name" value="2A0602"/>
    <property type="match status" value="1"/>
</dbReference>
<feature type="transmembrane region" description="Helical" evidence="9">
    <location>
        <begin position="476"/>
        <end position="503"/>
    </location>
</feature>
<feature type="transmembrane region" description="Helical" evidence="9">
    <location>
        <begin position="399"/>
        <end position="419"/>
    </location>
</feature>
<dbReference type="SUPFAM" id="SSF82693">
    <property type="entry name" value="Multidrug efflux transporter AcrB pore domain, PN1, PN2, PC1 and PC2 subdomains"/>
    <property type="match status" value="3"/>
</dbReference>
<evidence type="ECO:0000313" key="12">
    <source>
        <dbReference type="EMBL" id="SFA60812.1"/>
    </source>
</evidence>
<dbReference type="Pfam" id="PF00873">
    <property type="entry name" value="ACR_tran"/>
    <property type="match status" value="1"/>
</dbReference>
<feature type="transmembrane region" description="Helical" evidence="9">
    <location>
        <begin position="927"/>
        <end position="950"/>
    </location>
</feature>
<evidence type="ECO:0000256" key="8">
    <source>
        <dbReference type="ARBA" id="ARBA00023136"/>
    </source>
</evidence>
<proteinExistence type="inferred from homology"/>
<dbReference type="OrthoDB" id="9807350at2"/>
<feature type="transmembrane region" description="Helical" evidence="9">
    <location>
        <begin position="901"/>
        <end position="921"/>
    </location>
</feature>
<reference evidence="11 13" key="2">
    <citation type="submission" date="2014-10" db="EMBL/GenBank/DDBJ databases">
        <title>Paracoccus sanguinis sp. nov., isolated from clinical specimens of New York State patients.</title>
        <authorList>
            <person name="Mingle L.A."/>
            <person name="Cole J.A."/>
            <person name="Lapierre P."/>
            <person name="Musser K.A."/>
        </authorList>
    </citation>
    <scope>NUCLEOTIDE SEQUENCE [LARGE SCALE GENOMIC DNA]</scope>
    <source>
        <strain evidence="11 13">JCM 14014</strain>
    </source>
</reference>
<evidence type="ECO:0000313" key="11">
    <source>
        <dbReference type="EMBL" id="KGJ02527.1"/>
    </source>
</evidence>
<dbReference type="Gene3D" id="3.30.2090.10">
    <property type="entry name" value="Multidrug efflux transporter AcrB TolC docking domain, DN and DC subdomains"/>
    <property type="match status" value="2"/>
</dbReference>
<feature type="transmembrane region" description="Helical" evidence="9">
    <location>
        <begin position="371"/>
        <end position="393"/>
    </location>
</feature>
<dbReference type="InterPro" id="IPR004764">
    <property type="entry name" value="MdtF-like"/>
</dbReference>
<reference evidence="12 14" key="3">
    <citation type="submission" date="2016-10" db="EMBL/GenBank/DDBJ databases">
        <authorList>
            <person name="de Groot N.N."/>
        </authorList>
    </citation>
    <scope>NUCLEOTIDE SEQUENCE [LARGE SCALE GENOMIC DNA]</scope>
    <source>
        <strain evidence="12 14">CGMCC 1.6117</strain>
    </source>
</reference>
<comment type="subcellular location">
    <subcellularLocation>
        <location evidence="1 9">Cell inner membrane</location>
        <topology evidence="1 9">Multi-pass membrane protein</topology>
    </subcellularLocation>
</comment>
<keyword evidence="3 9" id="KW-0813">Transport</keyword>
<organism evidence="11 13">
    <name type="scientific">Paracoccus halophilus</name>
    <dbReference type="NCBI Taxonomy" id="376733"/>
    <lineage>
        <taxon>Bacteria</taxon>
        <taxon>Pseudomonadati</taxon>
        <taxon>Pseudomonadota</taxon>
        <taxon>Alphaproteobacteria</taxon>
        <taxon>Rhodobacterales</taxon>
        <taxon>Paracoccaceae</taxon>
        <taxon>Paracoccus</taxon>
    </lineage>
</organism>
<dbReference type="RefSeq" id="WP_036743508.1">
    <property type="nucleotide sequence ID" value="NZ_FOJO01000031.1"/>
</dbReference>
<comment type="similarity">
    <text evidence="2 9">Belongs to the resistance-nodulation-cell division (RND) (TC 2.A.6) family.</text>
</comment>
<gene>
    <name evidence="11" type="ORF">IT41_17190</name>
    <name evidence="12" type="ORF">SAMN04487972_13114</name>
</gene>
<reference evidence="11 13" key="1">
    <citation type="submission" date="2014-09" db="EMBL/GenBank/DDBJ databases">
        <authorList>
            <person name="McGinnis J.M."/>
            <person name="Wolfgang W.J."/>
        </authorList>
    </citation>
    <scope>NUCLEOTIDE SEQUENCE [LARGE SCALE GENOMIC DNA]</scope>
    <source>
        <strain evidence="11 13">JCM 14014</strain>
    </source>
</reference>
<sequence length="1051" mass="110950">MFSSLFISRPRFAAVISIVLTLAGLIALTRIPIAQYPNIVPPLVTVSAFYPGASAEVVEQTVAQPIEGQVIGVDDMLYMKSTSGADGSYRLVVSFAVGTDPDIATVNVQNRVALAEAGLPAEVRATGVSVKKQSTALMQLIAIYAEEGAEDRVDDLVLTNFTNINVLDEIKRVPGVGDASLYGARNYSMRVILDTDRLTNLQLTPADILAALQSQNVQAAIGRVGAQPMDADPNLQLNIQTTGRLTEPEEFANIVVRANPDGSFVRVRDVAEVELGAANYDGLGRFNGAPVALIGTFQSPGANALQAAEGVRETMERLSERFPDGITYEIGYDTSEFVVASVENVVDTLIEAFVLVIIVVFLFLGNARATLVPLFAVPVALIGTFAVMSALGYSLNTVSLLALVLAIGIVVDDAIVVVENVEAVMERNPGMSAADAAREAMGEITGAILAITLVLLSVFVPVAFIPGLSGELFRQFAVAVSVSMVLSAINALTLSPALCGILLKPHHGPKRGILGWISNRIDWARDGYAHIAGAIARRAVLGLVLLAVGFGLVGALFQAVPTGFLPAEDQGAYIVEARLPEGASLNRTEEVMDRLSERLSEIEGVENVLTVAGYSFLDGLAKPNGGFVTVTMLPFEERAGKDSESVFAAIRETTELGAGIREAQIIALNLPPIIGLGTGDGFEYQLLDFQGGTPTDLSAVASGLAIAANGNEQLGPTFTTYAANAPQLFLDIDRERLQTLGVSVSDLFGALQGTFGQIYVNDFNLFGRVWQVNMQAAQSDRDSINDIGRLNVRNRDGKLVPVAAVATPRVILGPQSIVRYNNYRSVTINGGPAEGVSSGAALLAMEEVSAETLPDGYGYDWTGTAVQEKEAAGQTGPILVMAIIFAYLFLVALYESWTIPVPVLLSVVFGVAGALASIIAAGLSFDIYAQIGLIVLIALAAKNAILIVEFAKAHRESGEDILTSAVEGARARFRAVMMTSFAFIAGLLPLVFAEGASELSRRAVGTGVAGGMAVASIIGICVIPALYVIFQKMREAAHRRMGGSAAPEKSE</sequence>
<dbReference type="AlphaFoldDB" id="A0A099EX79"/>
<dbReference type="InterPro" id="IPR001036">
    <property type="entry name" value="Acrflvin-R"/>
</dbReference>
<dbReference type="EMBL" id="FOJO01000031">
    <property type="protein sequence ID" value="SFA60812.1"/>
    <property type="molecule type" value="Genomic_DNA"/>
</dbReference>
<dbReference type="FunFam" id="1.20.1640.10:FF:000001">
    <property type="entry name" value="Efflux pump membrane transporter"/>
    <property type="match status" value="1"/>
</dbReference>
<feature type="transmembrane region" description="Helical" evidence="9">
    <location>
        <begin position="440"/>
        <end position="464"/>
    </location>
</feature>
<dbReference type="GO" id="GO:0015562">
    <property type="term" value="F:efflux transmembrane transporter activity"/>
    <property type="evidence" value="ECO:0007669"/>
    <property type="project" value="InterPro"/>
</dbReference>
<dbReference type="PRINTS" id="PR00702">
    <property type="entry name" value="ACRIFLAVINRP"/>
</dbReference>
<dbReference type="SUPFAM" id="SSF82866">
    <property type="entry name" value="Multidrug efflux transporter AcrB transmembrane domain"/>
    <property type="match status" value="2"/>
</dbReference>